<gene>
    <name evidence="1" type="ORF">IW245_002875</name>
</gene>
<sequence>MTRHDVTVLAIRPGSARPDPLINVPAHRFQNLRKATVTTVEV</sequence>
<dbReference type="AlphaFoldDB" id="A0A8J7GT56"/>
<dbReference type="Proteomes" id="UP000622552">
    <property type="component" value="Unassembled WGS sequence"/>
</dbReference>
<keyword evidence="2" id="KW-1185">Reference proteome</keyword>
<evidence type="ECO:0000313" key="1">
    <source>
        <dbReference type="EMBL" id="MBG6136681.1"/>
    </source>
</evidence>
<comment type="caution">
    <text evidence="1">The sequence shown here is derived from an EMBL/GenBank/DDBJ whole genome shotgun (WGS) entry which is preliminary data.</text>
</comment>
<protein>
    <submittedName>
        <fullName evidence="1">Uncharacterized protein</fullName>
    </submittedName>
</protein>
<accession>A0A8J7GT56</accession>
<reference evidence="1" key="1">
    <citation type="submission" date="2020-11" db="EMBL/GenBank/DDBJ databases">
        <title>Sequencing the genomes of 1000 actinobacteria strains.</title>
        <authorList>
            <person name="Klenk H.-P."/>
        </authorList>
    </citation>
    <scope>NUCLEOTIDE SEQUENCE</scope>
    <source>
        <strain evidence="1">DSM 45356</strain>
    </source>
</reference>
<evidence type="ECO:0000313" key="2">
    <source>
        <dbReference type="Proteomes" id="UP000622552"/>
    </source>
</evidence>
<proteinExistence type="predicted"/>
<name>A0A8J7GT56_9ACTN</name>
<organism evidence="1 2">
    <name type="scientific">Longispora fulva</name>
    <dbReference type="NCBI Taxonomy" id="619741"/>
    <lineage>
        <taxon>Bacteria</taxon>
        <taxon>Bacillati</taxon>
        <taxon>Actinomycetota</taxon>
        <taxon>Actinomycetes</taxon>
        <taxon>Micromonosporales</taxon>
        <taxon>Micromonosporaceae</taxon>
        <taxon>Longispora</taxon>
    </lineage>
</organism>
<dbReference type="RefSeq" id="WP_267920059.1">
    <property type="nucleotide sequence ID" value="NZ_BONS01000016.1"/>
</dbReference>
<dbReference type="EMBL" id="JADOUF010000001">
    <property type="protein sequence ID" value="MBG6136681.1"/>
    <property type="molecule type" value="Genomic_DNA"/>
</dbReference>